<evidence type="ECO:0000313" key="2">
    <source>
        <dbReference type="EMBL" id="AAA32443.1"/>
    </source>
</evidence>
<organism evidence="2">
    <name type="scientific">Enterobacteria phage PR4</name>
    <dbReference type="NCBI Taxonomy" id="318595"/>
    <lineage>
        <taxon>Viruses</taxon>
        <taxon>Varidnaviria</taxon>
        <taxon>Bamfordvirae</taxon>
        <taxon>Preplasmiviricota</taxon>
        <taxon>Prepoliviricotina</taxon>
        <taxon>Tectiliviricetes</taxon>
        <taxon>Kalamavirales</taxon>
        <taxon>Tectiviridae</taxon>
        <taxon>Alphatectivirus</taxon>
        <taxon>Alphatectivirus PR4</taxon>
    </lineage>
</organism>
<name>Q08658_9VIRU</name>
<gene>
    <name evidence="2" type="primary">P6A</name>
</gene>
<evidence type="ECO:0000256" key="1">
    <source>
        <dbReference type="SAM" id="MobiDB-lite"/>
    </source>
</evidence>
<feature type="region of interest" description="Disordered" evidence="1">
    <location>
        <begin position="163"/>
        <end position="203"/>
    </location>
</feature>
<feature type="compositionally biased region" description="Gly residues" evidence="1">
    <location>
        <begin position="39"/>
        <end position="49"/>
    </location>
</feature>
<feature type="compositionally biased region" description="Basic and acidic residues" evidence="1">
    <location>
        <begin position="163"/>
        <end position="172"/>
    </location>
</feature>
<reference evidence="2" key="1">
    <citation type="journal article" date="1994" name="Virology">
        <title>The major capsid protein of the lipid-containing bacteriophage PR4 is the precursor of two other capsid proteins.</title>
        <authorList>
            <person name="Myung H."/>
            <person name="Vanden Boom T."/>
            <person name="Cronan J.E. Jr"/>
        </authorList>
    </citation>
    <scope>NUCLEOTIDE SEQUENCE</scope>
</reference>
<protein>
    <submittedName>
        <fullName evidence="2">Major capsid protein</fullName>
    </submittedName>
</protein>
<feature type="region of interest" description="Disordered" evidence="1">
    <location>
        <begin position="1"/>
        <end position="80"/>
    </location>
</feature>
<accession>Q08658</accession>
<sequence>MAGKSSNGDGVKFADDAGSGNSIDGIAIIDPGTVTSASGGSGSDAGSGDSGNTPRKRGRPAGSGTGAKRGRPAGNSAAKKVQGNLGVEKILFSLHLMASSALKVEELALDEKEAEGLAGAVQEVASHYDITPDPKIMAWAGLFGVCASIYGPRIAAYKMRAASEKRDKKEAAKPMAQKVAEAKPTEHDPVAPFIEQLPVSNTL</sequence>
<proteinExistence type="predicted"/>
<dbReference type="EMBL" id="L05627">
    <property type="protein sequence ID" value="AAA32443.1"/>
    <property type="molecule type" value="Genomic_DNA"/>
</dbReference>
<feature type="compositionally biased region" description="Basic and acidic residues" evidence="1">
    <location>
        <begin position="180"/>
        <end position="189"/>
    </location>
</feature>